<dbReference type="Gene3D" id="3.30.70.3290">
    <property type="match status" value="1"/>
</dbReference>
<dbReference type="PROSITE" id="PS52004">
    <property type="entry name" value="KS3_2"/>
    <property type="match status" value="1"/>
</dbReference>
<evidence type="ECO:0000259" key="1">
    <source>
        <dbReference type="PROSITE" id="PS52004"/>
    </source>
</evidence>
<dbReference type="InterPro" id="IPR029058">
    <property type="entry name" value="AB_hydrolase_fold"/>
</dbReference>
<protein>
    <recommendedName>
        <fullName evidence="1">Ketosynthase family 3 (KS3) domain-containing protein</fullName>
    </recommendedName>
</protein>
<dbReference type="Proteomes" id="UP001152759">
    <property type="component" value="Chromosome 9"/>
</dbReference>
<dbReference type="SMART" id="SM00827">
    <property type="entry name" value="PKS_AT"/>
    <property type="match status" value="1"/>
</dbReference>
<dbReference type="InterPro" id="IPR036291">
    <property type="entry name" value="NAD(P)-bd_dom_sf"/>
</dbReference>
<dbReference type="InterPro" id="IPR020843">
    <property type="entry name" value="ER"/>
</dbReference>
<dbReference type="Pfam" id="PF00109">
    <property type="entry name" value="ketoacyl-synt"/>
    <property type="match status" value="1"/>
</dbReference>
<dbReference type="Gene3D" id="3.90.180.10">
    <property type="entry name" value="Medium-chain alcohol dehydrogenases, catalytic domain"/>
    <property type="match status" value="1"/>
</dbReference>
<dbReference type="InterPro" id="IPR016035">
    <property type="entry name" value="Acyl_Trfase/lysoPLipase"/>
</dbReference>
<dbReference type="SUPFAM" id="SSF52151">
    <property type="entry name" value="FabD/lysophospholipase-like"/>
    <property type="match status" value="1"/>
</dbReference>
<name>A0A9P0AMK3_BEMTA</name>
<keyword evidence="3" id="KW-1185">Reference proteome</keyword>
<dbReference type="InterPro" id="IPR014043">
    <property type="entry name" value="Acyl_transferase_dom"/>
</dbReference>
<dbReference type="CDD" id="cd05195">
    <property type="entry name" value="enoyl_red"/>
    <property type="match status" value="1"/>
</dbReference>
<feature type="domain" description="Ketosynthase family 3 (KS3)" evidence="1">
    <location>
        <begin position="43"/>
        <end position="441"/>
    </location>
</feature>
<dbReference type="InterPro" id="IPR014030">
    <property type="entry name" value="Ketoacyl_synth_N"/>
</dbReference>
<dbReference type="SUPFAM" id="SSF55048">
    <property type="entry name" value="Probable ACP-binding domain of malonyl-CoA ACP transacylase"/>
    <property type="match status" value="1"/>
</dbReference>
<dbReference type="InterPro" id="IPR032821">
    <property type="entry name" value="PKS_assoc"/>
</dbReference>
<dbReference type="Pfam" id="PF02801">
    <property type="entry name" value="Ketoacyl-synt_C"/>
    <property type="match status" value="1"/>
</dbReference>
<reference evidence="2" key="1">
    <citation type="submission" date="2021-12" db="EMBL/GenBank/DDBJ databases">
        <authorList>
            <person name="King R."/>
        </authorList>
    </citation>
    <scope>NUCLEOTIDE SEQUENCE</scope>
</reference>
<dbReference type="SUPFAM" id="SSF53474">
    <property type="entry name" value="alpha/beta-Hydrolases"/>
    <property type="match status" value="1"/>
</dbReference>
<dbReference type="Pfam" id="PF16197">
    <property type="entry name" value="KAsynt_C_assoc"/>
    <property type="match status" value="1"/>
</dbReference>
<dbReference type="EMBL" id="OU963870">
    <property type="protein sequence ID" value="CAH0396038.1"/>
    <property type="molecule type" value="Genomic_DNA"/>
</dbReference>
<dbReference type="Gene3D" id="3.40.50.1820">
    <property type="entry name" value="alpha/beta hydrolase"/>
    <property type="match status" value="1"/>
</dbReference>
<dbReference type="InterPro" id="IPR016036">
    <property type="entry name" value="Malonyl_transacylase_ACP-bd"/>
</dbReference>
<sequence length="2282" mass="254065">MCPSSSATYQNTDASFCVRPVLPDGQFQPCLADSALSGDMKEEVEVVISGISGAFPECKNVTEFEEALFKKANLVTDDKRKWDQDYNFPTYCGKAHNHDKFDSLFFNVPLYLPASMDLLTKRCLESSVEAVIDAGVSPGVLKGSRTAVYSCYDLSEGELGAYYANKKNFLLGTARNFTANRVSFAFDLSGPSYVTQGGRGILFRAFNQAKFEMQEGRIDAAIISVGSVILSTRYLEIQDGMGFAARDGKCCPFDEQAHGYNLSEGWVAFFLQKASVAKRCYATVIGSDQRFLGTKCGNLINFDGKPAKQMLRELYSEWKVDPAQVAFVEAEGCGVKELDLKEIDVIADVFCRDRKEPLLIGSVKSNAGHADTAACAFGTVKAVIALTNSKIPATINTTSPLPQLASKGIQVVSETTSLPGDLVAVNSVGFAGQFGHLLLKKQPQRGSSTRISETLPQILMMSSRTENGIVEIMEHTKSMNITAEYADLVNGVFRLGLKHHYVRGYTIVSDNGFRTPLNSKRMDGVERPMWWVFSGMGSQWNQMGSQLMHIPIFRDVIDRCDRVLRPHDVDIKYIITTDDTSILDNILNCFVGITAVQIGLVEILRALEFEPDRVIGHSLGELACAYADNCLTLEQTILASHARGKASIEAKLVKGMMAAIGMSHSEIRNQLPETIDVACHNSDTSCTISGPTEDVEKFVVELKSKGIFAKSVNVSNIAYHSRYIQPAAPILMKYLKEVIPEKTKRSEKWITTSVSKENWGSDLAAYSSAEYHTNNLLSPVFFDDVLKSVPAKAVVIEIAPHGLLQAILKRAFLDSISNVPLTNKANPDGVKFLLDAIGELYLLGYKPNVSALYPPVQYPVPAETPTLQPLVTWDHAESYPPPLVVDLHKLSDCEQMITLKEIQKILDEYDAQGFPISPLAFLLVQVWKIVDRTHNLGDAEQNSGDNKETHKFNETPVIFKEIRVCSELDLFTEDLSHVYLAVLRGNGDFVVNQVMKAHETAPEITRTLLRGRCRVWEEHTSDPNFKTALEEFQSEKNTQETNAVIPDVDSDCSLDARISEIQVCSKGASGRIEWTQDWVVNLNTIINLHLHLSIRKTGGPMEVTSIQSIYLLPESIKSEFDGSKIEFYADSSSARFDCDGVIMDGLKTKPRSTDCDLIESLNFVPYGATSFATEYEFVRACFEVILENSAQENMGDKKITIFKQTNESIVDQVFSWLKDAGLSFSSRQQQIQIEESTFSDGPKSSDGHVSILWNAGARKLQLPCFNNADNMYLMVVSPHKTRSVIGIGYSSIYEQIIGPYCFILFKKVKDVSKPRSFILDKNWRLSVEKLKKDGTQPGETVVLFIDDPKLANPLFPVREVLRELVAYNARCYIILDKDVPSHGIEDHRIYDPQLKRDVVVNVLLGGRWGRYQKQEIPKEVLTRMLPTTKEPDSNLEEVDIKYFGLNEIDYDGYGGGITLMDYSGVTTSGQRVMGLASRKDKVEAKVELDPIFRWELPPGISLEVAATLPYAYLMGNLAIRDCCEELERCVKHVMVHNGQTPVGMMCIALALHEGHNVFSTVSNDAAKEVILKNFPQIPATRITNHTNRDFILPLMMESKGQGADLIISNLPEEQMPYSWNCIASQGVFVNLNGALPSRNSPIPMINFLKMTSFRSFTPREVAVFSPDRKWRLHGLVEEWLHILAAQEPSVNIPYRLFAPHQLNRITSSCLKPGEKLLLNLQGCKNTIRSIIEKDGTNAQDTDYLHANPRINFILCPSAVNAIPLMKKLVQRGVEKFVVATLDSPFNADATNVLQTYANKYDTSVSVMSGISAFSQRDAETLIRRILKFGAIGAVFIVSLEKNIGFVTDVKEMVISTNPQVPIINIHDKKCAMVKGVISVILDGNVDYTEVLDHALLNKNREAVYLVSKRTNNIQKTSGATVSTWYKESRGSSQIALAVQDAHWLNSFGGKEGSRVESSERKKASMRKQRYKSIKDFLPSSMAEIEEIGRFLTAGDIECDSQSCAKFISIPSSAGRALRADTRPVFIIPAFCGSHMQFLISRLMYPCFIAHTRLVAKSINQVASDLLRSMLRIQKRGPFTIVAETWSGGLAMTLSRLLASAGHDATLFLLQGFPDKMKNLLPPKESLSKLLINTLFPIIDVKGTIVHDIKTKQLVWYGHVQRMADTRLPKKKSRAGHEIQNLKQAISQLPDGHDKALIERAAEAILQSLEFLRCYDAREKLQHELVAIEVGRLSRLTANEINQITEKTAQFIKSDRKTLKELLIDPVVPATINAEAPFSWNTY</sequence>
<dbReference type="Pfam" id="PF00698">
    <property type="entry name" value="Acyl_transf_1"/>
    <property type="match status" value="1"/>
</dbReference>
<dbReference type="GO" id="GO:0006633">
    <property type="term" value="P:fatty acid biosynthetic process"/>
    <property type="evidence" value="ECO:0007669"/>
    <property type="project" value="TreeGrafter"/>
</dbReference>
<dbReference type="SUPFAM" id="SSF51735">
    <property type="entry name" value="NAD(P)-binding Rossmann-fold domains"/>
    <property type="match status" value="1"/>
</dbReference>
<dbReference type="InterPro" id="IPR016039">
    <property type="entry name" value="Thiolase-like"/>
</dbReference>
<dbReference type="InterPro" id="IPR050091">
    <property type="entry name" value="PKS_NRPS_Biosynth_Enz"/>
</dbReference>
<dbReference type="InterPro" id="IPR001227">
    <property type="entry name" value="Ac_transferase_dom_sf"/>
</dbReference>
<dbReference type="SMART" id="SM00825">
    <property type="entry name" value="PKS_KS"/>
    <property type="match status" value="1"/>
</dbReference>
<dbReference type="GO" id="GO:0016491">
    <property type="term" value="F:oxidoreductase activity"/>
    <property type="evidence" value="ECO:0007669"/>
    <property type="project" value="InterPro"/>
</dbReference>
<dbReference type="PANTHER" id="PTHR43775:SF23">
    <property type="entry name" value="FATTY ACID SYNTHASE 3"/>
    <property type="match status" value="1"/>
</dbReference>
<accession>A0A9P0AMK3</accession>
<gene>
    <name evidence="2" type="ORF">BEMITA_LOCUS14151</name>
</gene>
<dbReference type="GO" id="GO:0004312">
    <property type="term" value="F:fatty acid synthase activity"/>
    <property type="evidence" value="ECO:0007669"/>
    <property type="project" value="TreeGrafter"/>
</dbReference>
<dbReference type="SUPFAM" id="SSF53901">
    <property type="entry name" value="Thiolase-like"/>
    <property type="match status" value="2"/>
</dbReference>
<evidence type="ECO:0000313" key="2">
    <source>
        <dbReference type="EMBL" id="CAH0396038.1"/>
    </source>
</evidence>
<organism evidence="2 3">
    <name type="scientific">Bemisia tabaci</name>
    <name type="common">Sweetpotato whitefly</name>
    <name type="synonym">Aleurodes tabaci</name>
    <dbReference type="NCBI Taxonomy" id="7038"/>
    <lineage>
        <taxon>Eukaryota</taxon>
        <taxon>Metazoa</taxon>
        <taxon>Ecdysozoa</taxon>
        <taxon>Arthropoda</taxon>
        <taxon>Hexapoda</taxon>
        <taxon>Insecta</taxon>
        <taxon>Pterygota</taxon>
        <taxon>Neoptera</taxon>
        <taxon>Paraneoptera</taxon>
        <taxon>Hemiptera</taxon>
        <taxon>Sternorrhyncha</taxon>
        <taxon>Aleyrodoidea</taxon>
        <taxon>Aleyrodidae</taxon>
        <taxon>Aleyrodinae</taxon>
        <taxon>Bemisia</taxon>
    </lineage>
</organism>
<dbReference type="InterPro" id="IPR020841">
    <property type="entry name" value="PKS_Beta-ketoAc_synthase_dom"/>
</dbReference>
<evidence type="ECO:0000313" key="3">
    <source>
        <dbReference type="Proteomes" id="UP001152759"/>
    </source>
</evidence>
<dbReference type="SMART" id="SM00829">
    <property type="entry name" value="PKS_ER"/>
    <property type="match status" value="1"/>
</dbReference>
<dbReference type="Gene3D" id="3.40.47.10">
    <property type="match status" value="1"/>
</dbReference>
<dbReference type="PANTHER" id="PTHR43775">
    <property type="entry name" value="FATTY ACID SYNTHASE"/>
    <property type="match status" value="1"/>
</dbReference>
<dbReference type="Gene3D" id="3.40.366.10">
    <property type="entry name" value="Malonyl-Coenzyme A Acyl Carrier Protein, domain 2"/>
    <property type="match status" value="1"/>
</dbReference>
<proteinExistence type="predicted"/>
<dbReference type="InterPro" id="IPR014031">
    <property type="entry name" value="Ketoacyl_synth_C"/>
</dbReference>
<dbReference type="CDD" id="cd00833">
    <property type="entry name" value="PKS"/>
    <property type="match status" value="1"/>
</dbReference>